<dbReference type="GeneID" id="41976047"/>
<proteinExistence type="predicted"/>
<protein>
    <submittedName>
        <fullName evidence="2">Uncharacterized protein</fullName>
    </submittedName>
</protein>
<gene>
    <name evidence="2" type="ORF">E0L32_008600</name>
</gene>
<feature type="chain" id="PRO_5021454196" evidence="1">
    <location>
        <begin position="20"/>
        <end position="107"/>
    </location>
</feature>
<keyword evidence="1" id="KW-0732">Signal</keyword>
<reference evidence="2 3" key="1">
    <citation type="submission" date="2019-06" db="EMBL/GenBank/DDBJ databases">
        <title>Draft genome sequence of the filamentous fungus Phialemoniopsis curvata isolated from diesel fuel.</title>
        <authorList>
            <person name="Varaljay V.A."/>
            <person name="Lyon W.J."/>
            <person name="Crouch A.L."/>
            <person name="Drake C.E."/>
            <person name="Hollomon J.M."/>
            <person name="Nadeau L.J."/>
            <person name="Nunn H.S."/>
            <person name="Stevenson B.S."/>
            <person name="Bojanowski C.L."/>
            <person name="Crookes-Goodson W.J."/>
        </authorList>
    </citation>
    <scope>NUCLEOTIDE SEQUENCE [LARGE SCALE GENOMIC DNA]</scope>
    <source>
        <strain evidence="2 3">D216</strain>
    </source>
</reference>
<sequence length="107" mass="11079">MKLSAAITAIAAFFSATEACKCGSNVDATRACCRSVGGNPTNDDCPASGISERLSNFASCCNSLGARSDCRCPVGCARVETDAQRLAAGQDPLTDEELAAYVNSYQD</sequence>
<dbReference type="RefSeq" id="XP_030992092.1">
    <property type="nucleotide sequence ID" value="XM_031143473.1"/>
</dbReference>
<dbReference type="InParanoid" id="A0A507AZU1"/>
<feature type="signal peptide" evidence="1">
    <location>
        <begin position="1"/>
        <end position="19"/>
    </location>
</feature>
<keyword evidence="3" id="KW-1185">Reference proteome</keyword>
<comment type="caution">
    <text evidence="2">The sequence shown here is derived from an EMBL/GenBank/DDBJ whole genome shotgun (WGS) entry which is preliminary data.</text>
</comment>
<accession>A0A507AZU1</accession>
<dbReference type="OrthoDB" id="5228648at2759"/>
<dbReference type="Proteomes" id="UP000319257">
    <property type="component" value="Unassembled WGS sequence"/>
</dbReference>
<organism evidence="2 3">
    <name type="scientific">Thyridium curvatum</name>
    <dbReference type="NCBI Taxonomy" id="1093900"/>
    <lineage>
        <taxon>Eukaryota</taxon>
        <taxon>Fungi</taxon>
        <taxon>Dikarya</taxon>
        <taxon>Ascomycota</taxon>
        <taxon>Pezizomycotina</taxon>
        <taxon>Sordariomycetes</taxon>
        <taxon>Sordariomycetidae</taxon>
        <taxon>Thyridiales</taxon>
        <taxon>Thyridiaceae</taxon>
        <taxon>Thyridium</taxon>
    </lineage>
</organism>
<dbReference type="EMBL" id="SKBQ01000058">
    <property type="protein sequence ID" value="TPX10381.1"/>
    <property type="molecule type" value="Genomic_DNA"/>
</dbReference>
<dbReference type="AlphaFoldDB" id="A0A507AZU1"/>
<name>A0A507AZU1_9PEZI</name>
<evidence type="ECO:0000313" key="3">
    <source>
        <dbReference type="Proteomes" id="UP000319257"/>
    </source>
</evidence>
<evidence type="ECO:0000313" key="2">
    <source>
        <dbReference type="EMBL" id="TPX10381.1"/>
    </source>
</evidence>
<evidence type="ECO:0000256" key="1">
    <source>
        <dbReference type="SAM" id="SignalP"/>
    </source>
</evidence>